<accession>A0A8J1UKW9</accession>
<gene>
    <name evidence="1" type="ORF">OFUS_LOCUS18390</name>
</gene>
<keyword evidence="2" id="KW-1185">Reference proteome</keyword>
<name>A0A8J1UKW9_OWEFU</name>
<protein>
    <submittedName>
        <fullName evidence="1">Uncharacterized protein</fullName>
    </submittedName>
</protein>
<dbReference type="PANTHER" id="PTHR24024:SF18">
    <property type="entry name" value="SHORT-CHAIN COLLAGEN C4-LIKE"/>
    <property type="match status" value="1"/>
</dbReference>
<dbReference type="InterPro" id="IPR051077">
    <property type="entry name" value="Ca-dependent_lectin"/>
</dbReference>
<comment type="caution">
    <text evidence="1">The sequence shown here is derived from an EMBL/GenBank/DDBJ whole genome shotgun (WGS) entry which is preliminary data.</text>
</comment>
<reference evidence="1" key="1">
    <citation type="submission" date="2022-03" db="EMBL/GenBank/DDBJ databases">
        <authorList>
            <person name="Martin C."/>
        </authorList>
    </citation>
    <scope>NUCLEOTIDE SEQUENCE</scope>
</reference>
<dbReference type="EMBL" id="CAIIXF020000009">
    <property type="protein sequence ID" value="CAH1793553.1"/>
    <property type="molecule type" value="Genomic_DNA"/>
</dbReference>
<sequence length="243" mass="26976">MQYIMTKMELTFWTLVILILWVASAYDLNDKIASMEKQIEGLMSQVDRQTQPVTTFIRWGRTECPVGACDVYSGYVGGSYWSESGSGGDYQCLPSHPQWGNYTDGTARWGASMFGAEYDVLPPDRRNPFLGTNSPTSDPNSLHNRDVPCTVCSVPRSETLMIPAWKACPAGWKKEYNGYLMAEHRAHLSNKNFICVDEAPEAMPGGMAREQGALLYAVEAKCGSLPCPLYVQGRELTCVVCTK</sequence>
<evidence type="ECO:0000313" key="1">
    <source>
        <dbReference type="EMBL" id="CAH1793553.1"/>
    </source>
</evidence>
<evidence type="ECO:0000313" key="2">
    <source>
        <dbReference type="Proteomes" id="UP000749559"/>
    </source>
</evidence>
<dbReference type="PANTHER" id="PTHR24024">
    <property type="entry name" value="PULMONARY SURFACTANT-ASSOCIATED PROTEIN A"/>
    <property type="match status" value="1"/>
</dbReference>
<dbReference type="GO" id="GO:0005615">
    <property type="term" value="C:extracellular space"/>
    <property type="evidence" value="ECO:0007669"/>
    <property type="project" value="TreeGrafter"/>
</dbReference>
<dbReference type="OrthoDB" id="6127486at2759"/>
<dbReference type="Proteomes" id="UP000749559">
    <property type="component" value="Unassembled WGS sequence"/>
</dbReference>
<organism evidence="1 2">
    <name type="scientific">Owenia fusiformis</name>
    <name type="common">Polychaete worm</name>
    <dbReference type="NCBI Taxonomy" id="6347"/>
    <lineage>
        <taxon>Eukaryota</taxon>
        <taxon>Metazoa</taxon>
        <taxon>Spiralia</taxon>
        <taxon>Lophotrochozoa</taxon>
        <taxon>Annelida</taxon>
        <taxon>Polychaeta</taxon>
        <taxon>Sedentaria</taxon>
        <taxon>Canalipalpata</taxon>
        <taxon>Sabellida</taxon>
        <taxon>Oweniida</taxon>
        <taxon>Oweniidae</taxon>
        <taxon>Owenia</taxon>
    </lineage>
</organism>
<proteinExistence type="predicted"/>
<dbReference type="AlphaFoldDB" id="A0A8J1UKW9"/>